<reference evidence="1 2" key="1">
    <citation type="journal article" date="2020" name="Nature">
        <title>Six reference-quality genomes reveal evolution of bat adaptations.</title>
        <authorList>
            <person name="Jebb D."/>
            <person name="Huang Z."/>
            <person name="Pippel M."/>
            <person name="Hughes G.M."/>
            <person name="Lavrichenko K."/>
            <person name="Devanna P."/>
            <person name="Winkler S."/>
            <person name="Jermiin L.S."/>
            <person name="Skirmuntt E.C."/>
            <person name="Katzourakis A."/>
            <person name="Burkitt-Gray L."/>
            <person name="Ray D.A."/>
            <person name="Sullivan K.A.M."/>
            <person name="Roscito J.G."/>
            <person name="Kirilenko B.M."/>
            <person name="Davalos L.M."/>
            <person name="Corthals A.P."/>
            <person name="Power M.L."/>
            <person name="Jones G."/>
            <person name="Ransome R.D."/>
            <person name="Dechmann D.K.N."/>
            <person name="Locatelli A.G."/>
            <person name="Puechmaille S.J."/>
            <person name="Fedrigo O."/>
            <person name="Jarvis E.D."/>
            <person name="Hiller M."/>
            <person name="Vernes S.C."/>
            <person name="Myers E.W."/>
            <person name="Teeling E.C."/>
        </authorList>
    </citation>
    <scope>NUCLEOTIDE SEQUENCE [LARGE SCALE GENOMIC DNA]</scope>
    <source>
        <strain evidence="1">MMolMol1</strain>
        <tissue evidence="1">Muscle</tissue>
    </source>
</reference>
<accession>A0A7J8FZ12</accession>
<name>A0A7J8FZ12_MOLMO</name>
<comment type="caution">
    <text evidence="1">The sequence shown here is derived from an EMBL/GenBank/DDBJ whole genome shotgun (WGS) entry which is preliminary data.</text>
</comment>
<gene>
    <name evidence="1" type="ORF">HJG59_008172</name>
</gene>
<dbReference type="PANTHER" id="PTHR23093">
    <property type="entry name" value="SIMILAR TO CHROMOSOME 3 OPEN READING FRAME 20"/>
    <property type="match status" value="1"/>
</dbReference>
<protein>
    <recommendedName>
        <fullName evidence="3">FAM194 C-terminal domain-containing protein</fullName>
    </recommendedName>
</protein>
<dbReference type="Proteomes" id="UP000550707">
    <property type="component" value="Unassembled WGS sequence"/>
</dbReference>
<dbReference type="PANTHER" id="PTHR23093:SF16">
    <property type="entry name" value="FAM194 C-TERMINAL DOMAIN-CONTAINING PROTEIN"/>
    <property type="match status" value="1"/>
</dbReference>
<sequence length="683" mass="78362">MEDSTEAKSLATEPIYFFDQMKPKRKTWGKRKCKDHFPHLRDTSRATHSSTKSKECGELEERSRLSTVATLEENYEFHSSAILQTPSKLYLQKNLFEEYKLIAAEILCELGETLQKYAEYNITVPVGTVNLVNYNWHDLIEGAYECETKKSTLKRHSTLQSDCNPMTTVDKTNCSRIGCCKENHLVKAEKDHHHIASSKSTEKTCWLCQYPYSKSEILKWKTVLNIAVKKLQGAIIQIKTEEAKLKKEGFNKQLILRHYNDPKAEEEVNNSPLTSPCFWLELLERKPQMPEVKEADPEMKKFHYALVNKFITVKISGRFTITLVYTWHPESLKLSLAPVKCKSFPPYFPEVPSSLSGLVDTSVTDISPMSDIGTIIKLKRLQEKAKHILFSWLDHYKFSLGMESLQVCKVPRFPQKLVGKQKVSPAEFSTKPSAKGKDETKEYLLYRNTFLKLTGVFKPSPLPRIHKTPASNQSFRPPLSIKSKDAWFASHLVCPVVLRQALCGKEGDTCRCSTYIIPEVTDLEYDHLISKKLSSVDQIIIVYVLSAKEKNKAIREVTGMYREQNRTRSMPCPQSHLDSFRFLKYNIISASKFTSSNCPLLVQRHNVIPGIFLMYIQGKLLFANFIFNGYGTSAKDIQKQIVKTRGDYHMGYFLPNDFKIRAQPISCFGNVRYTSVKTETKQQ</sequence>
<dbReference type="EMBL" id="JACASF010000010">
    <property type="protein sequence ID" value="KAF6452831.1"/>
    <property type="molecule type" value="Genomic_DNA"/>
</dbReference>
<organism evidence="1 2">
    <name type="scientific">Molossus molossus</name>
    <name type="common">Pallas' mastiff bat</name>
    <name type="synonym">Vespertilio molossus</name>
    <dbReference type="NCBI Taxonomy" id="27622"/>
    <lineage>
        <taxon>Eukaryota</taxon>
        <taxon>Metazoa</taxon>
        <taxon>Chordata</taxon>
        <taxon>Craniata</taxon>
        <taxon>Vertebrata</taxon>
        <taxon>Euteleostomi</taxon>
        <taxon>Mammalia</taxon>
        <taxon>Eutheria</taxon>
        <taxon>Laurasiatheria</taxon>
        <taxon>Chiroptera</taxon>
        <taxon>Yangochiroptera</taxon>
        <taxon>Molossidae</taxon>
        <taxon>Molossus</taxon>
    </lineage>
</organism>
<evidence type="ECO:0008006" key="3">
    <source>
        <dbReference type="Google" id="ProtNLM"/>
    </source>
</evidence>
<proteinExistence type="predicted"/>
<dbReference type="InParanoid" id="A0A7J8FZ12"/>
<evidence type="ECO:0000313" key="1">
    <source>
        <dbReference type="EMBL" id="KAF6452831.1"/>
    </source>
</evidence>
<keyword evidence="2" id="KW-1185">Reference proteome</keyword>
<evidence type="ECO:0000313" key="2">
    <source>
        <dbReference type="Proteomes" id="UP000550707"/>
    </source>
</evidence>
<dbReference type="AlphaFoldDB" id="A0A7J8FZ12"/>